<name>A0AAD3NIW0_LATJO</name>
<evidence type="ECO:0000313" key="2">
    <source>
        <dbReference type="Proteomes" id="UP001279410"/>
    </source>
</evidence>
<accession>A0AAD3NIW0</accession>
<gene>
    <name evidence="1" type="ORF">AKAME5_002682600</name>
</gene>
<sequence length="186" mass="20145">MAPDTRSRDAQPMEMFAMHAVCSPNIPACELFPADPLSLCWGPCLMPRVIYAMAGRPAQTPAAACSVRLAALASSGQPRDPTETCPGTLLPPRLSGCRHLSTPCYATQPEGYIHGFVNFSGGRNKRKEASWLSAKEACHHQRKLPSTGGPPYQHLWSKTMSLGDNEMLIGNQTKMPTRPATHQCTG</sequence>
<evidence type="ECO:0000313" key="1">
    <source>
        <dbReference type="EMBL" id="GLD75492.1"/>
    </source>
</evidence>
<comment type="caution">
    <text evidence="1">The sequence shown here is derived from an EMBL/GenBank/DDBJ whole genome shotgun (WGS) entry which is preliminary data.</text>
</comment>
<keyword evidence="2" id="KW-1185">Reference proteome</keyword>
<proteinExistence type="predicted"/>
<dbReference type="Proteomes" id="UP001279410">
    <property type="component" value="Unassembled WGS sequence"/>
</dbReference>
<protein>
    <submittedName>
        <fullName evidence="1">Probable cationic amino acid transporter</fullName>
    </submittedName>
</protein>
<dbReference type="EMBL" id="BRZM01003012">
    <property type="protein sequence ID" value="GLD75492.1"/>
    <property type="molecule type" value="Genomic_DNA"/>
</dbReference>
<reference evidence="1" key="1">
    <citation type="submission" date="2022-08" db="EMBL/GenBank/DDBJ databases">
        <title>Genome sequencing of akame (Lates japonicus).</title>
        <authorList>
            <person name="Hashiguchi Y."/>
            <person name="Takahashi H."/>
        </authorList>
    </citation>
    <scope>NUCLEOTIDE SEQUENCE</scope>
    <source>
        <strain evidence="1">Kochi</strain>
    </source>
</reference>
<dbReference type="AlphaFoldDB" id="A0AAD3NIW0"/>
<organism evidence="1 2">
    <name type="scientific">Lates japonicus</name>
    <name type="common">Japanese lates</name>
    <dbReference type="NCBI Taxonomy" id="270547"/>
    <lineage>
        <taxon>Eukaryota</taxon>
        <taxon>Metazoa</taxon>
        <taxon>Chordata</taxon>
        <taxon>Craniata</taxon>
        <taxon>Vertebrata</taxon>
        <taxon>Euteleostomi</taxon>
        <taxon>Actinopterygii</taxon>
        <taxon>Neopterygii</taxon>
        <taxon>Teleostei</taxon>
        <taxon>Neoteleostei</taxon>
        <taxon>Acanthomorphata</taxon>
        <taxon>Carangaria</taxon>
        <taxon>Carangaria incertae sedis</taxon>
        <taxon>Centropomidae</taxon>
        <taxon>Lates</taxon>
    </lineage>
</organism>